<dbReference type="InterPro" id="IPR036426">
    <property type="entry name" value="Bulb-type_lectin_dom_sf"/>
</dbReference>
<proteinExistence type="predicted"/>
<dbReference type="AlphaFoldDB" id="A0AAW1KU50"/>
<gene>
    <name evidence="5" type="ORF">RND81_05G035700</name>
</gene>
<dbReference type="Proteomes" id="UP001443914">
    <property type="component" value="Unassembled WGS sequence"/>
</dbReference>
<dbReference type="SUPFAM" id="SSF51110">
    <property type="entry name" value="alpha-D-mannose-specific plant lectins"/>
    <property type="match status" value="1"/>
</dbReference>
<accession>A0AAW1KU50</accession>
<organism evidence="5 6">
    <name type="scientific">Saponaria officinalis</name>
    <name type="common">Common soapwort</name>
    <name type="synonym">Lychnis saponaria</name>
    <dbReference type="NCBI Taxonomy" id="3572"/>
    <lineage>
        <taxon>Eukaryota</taxon>
        <taxon>Viridiplantae</taxon>
        <taxon>Streptophyta</taxon>
        <taxon>Embryophyta</taxon>
        <taxon>Tracheophyta</taxon>
        <taxon>Spermatophyta</taxon>
        <taxon>Magnoliopsida</taxon>
        <taxon>eudicotyledons</taxon>
        <taxon>Gunneridae</taxon>
        <taxon>Pentapetalae</taxon>
        <taxon>Caryophyllales</taxon>
        <taxon>Caryophyllaceae</taxon>
        <taxon>Caryophylleae</taxon>
        <taxon>Saponaria</taxon>
    </lineage>
</organism>
<evidence type="ECO:0000313" key="5">
    <source>
        <dbReference type="EMBL" id="KAK9723941.1"/>
    </source>
</evidence>
<dbReference type="PROSITE" id="PS50927">
    <property type="entry name" value="BULB_LECTIN"/>
    <property type="match status" value="1"/>
</dbReference>
<evidence type="ECO:0000256" key="2">
    <source>
        <dbReference type="ARBA" id="ARBA00023180"/>
    </source>
</evidence>
<evidence type="ECO:0000256" key="3">
    <source>
        <dbReference type="SAM" id="SignalP"/>
    </source>
</evidence>
<dbReference type="InterPro" id="IPR001480">
    <property type="entry name" value="Bulb-type_lectin_dom"/>
</dbReference>
<evidence type="ECO:0000259" key="4">
    <source>
        <dbReference type="PROSITE" id="PS50927"/>
    </source>
</evidence>
<feature type="chain" id="PRO_5043934693" description="Bulb-type lectin domain-containing protein" evidence="3">
    <location>
        <begin position="22"/>
        <end position="100"/>
    </location>
</feature>
<evidence type="ECO:0000256" key="1">
    <source>
        <dbReference type="ARBA" id="ARBA00022729"/>
    </source>
</evidence>
<keyword evidence="2" id="KW-0325">Glycoprotein</keyword>
<dbReference type="PANTHER" id="PTHR32444:SF235">
    <property type="entry name" value="OS01G0783900 PROTEIN"/>
    <property type="match status" value="1"/>
</dbReference>
<dbReference type="Gene3D" id="2.90.10.10">
    <property type="entry name" value="Bulb-type lectin domain"/>
    <property type="match status" value="1"/>
</dbReference>
<dbReference type="PANTHER" id="PTHR32444">
    <property type="entry name" value="BULB-TYPE LECTIN DOMAIN-CONTAINING PROTEIN"/>
    <property type="match status" value="1"/>
</dbReference>
<dbReference type="EMBL" id="JBDFQZ010000005">
    <property type="protein sequence ID" value="KAK9723941.1"/>
    <property type="molecule type" value="Genomic_DNA"/>
</dbReference>
<feature type="signal peptide" evidence="3">
    <location>
        <begin position="1"/>
        <end position="21"/>
    </location>
</feature>
<reference evidence="5" key="1">
    <citation type="submission" date="2024-03" db="EMBL/GenBank/DDBJ databases">
        <title>WGS assembly of Saponaria officinalis var. Norfolk2.</title>
        <authorList>
            <person name="Jenkins J."/>
            <person name="Shu S."/>
            <person name="Grimwood J."/>
            <person name="Barry K."/>
            <person name="Goodstein D."/>
            <person name="Schmutz J."/>
            <person name="Leebens-Mack J."/>
            <person name="Osbourn A."/>
        </authorList>
    </citation>
    <scope>NUCLEOTIDE SEQUENCE [LARGE SCALE GENOMIC DNA]</scope>
    <source>
        <strain evidence="5">JIC</strain>
    </source>
</reference>
<sequence>MAYVHIYDIFLWLLFCRVVSAQTSVNTTHIDPQTLASSNAIFKIGFFSPTNSTNRYVGIWYNVSGSDGELEVVWVANKDNPLSETSGVLNISEDGNLQQR</sequence>
<keyword evidence="6" id="KW-1185">Reference proteome</keyword>
<comment type="caution">
    <text evidence="5">The sequence shown here is derived from an EMBL/GenBank/DDBJ whole genome shotgun (WGS) entry which is preliminary data.</text>
</comment>
<name>A0AAW1KU50_SAPOF</name>
<keyword evidence="1 3" id="KW-0732">Signal</keyword>
<protein>
    <recommendedName>
        <fullName evidence="4">Bulb-type lectin domain-containing protein</fullName>
    </recommendedName>
</protein>
<feature type="domain" description="Bulb-type lectin" evidence="4">
    <location>
        <begin position="20"/>
        <end position="100"/>
    </location>
</feature>
<evidence type="ECO:0000313" key="6">
    <source>
        <dbReference type="Proteomes" id="UP001443914"/>
    </source>
</evidence>